<accession>A0A1P8WD24</accession>
<evidence type="ECO:0000313" key="2">
    <source>
        <dbReference type="Proteomes" id="UP000187735"/>
    </source>
</evidence>
<evidence type="ECO:0000313" key="1">
    <source>
        <dbReference type="EMBL" id="APZ91944.1"/>
    </source>
</evidence>
<organism evidence="1 2">
    <name type="scientific">Fuerstiella marisgermanici</name>
    <dbReference type="NCBI Taxonomy" id="1891926"/>
    <lineage>
        <taxon>Bacteria</taxon>
        <taxon>Pseudomonadati</taxon>
        <taxon>Planctomycetota</taxon>
        <taxon>Planctomycetia</taxon>
        <taxon>Planctomycetales</taxon>
        <taxon>Planctomycetaceae</taxon>
        <taxon>Fuerstiella</taxon>
    </lineage>
</organism>
<protein>
    <submittedName>
        <fullName evidence="1">Uncharacterized protein</fullName>
    </submittedName>
</protein>
<sequence>MRELPTIELTEEQADEAERIRDILAAKSAVVVDYISRLLASRANRELFGETEFLIRDAVHQLGAEGFDAALTERKLCSPVRKFAKAGTKVRVSSARSAKAMLDS</sequence>
<keyword evidence="2" id="KW-1185">Reference proteome</keyword>
<name>A0A1P8WD24_9PLAN</name>
<gene>
    <name evidence="1" type="ORF">Fuma_01545</name>
</gene>
<dbReference type="STRING" id="1891926.Fuma_01545"/>
<dbReference type="AlphaFoldDB" id="A0A1P8WD24"/>
<proteinExistence type="predicted"/>
<dbReference type="KEGG" id="fmr:Fuma_01545"/>
<dbReference type="RefSeq" id="WP_077023623.1">
    <property type="nucleotide sequence ID" value="NZ_CP017641.1"/>
</dbReference>
<dbReference type="Proteomes" id="UP000187735">
    <property type="component" value="Chromosome"/>
</dbReference>
<dbReference type="OrthoDB" id="291733at2"/>
<dbReference type="EMBL" id="CP017641">
    <property type="protein sequence ID" value="APZ91944.1"/>
    <property type="molecule type" value="Genomic_DNA"/>
</dbReference>
<reference evidence="1 2" key="1">
    <citation type="journal article" date="2016" name="Front. Microbiol.">
        <title>Fuerstia marisgermanicae gen. nov., sp. nov., an Unusual Member of the Phylum Planctomycetes from the German Wadden Sea.</title>
        <authorList>
            <person name="Kohn T."/>
            <person name="Heuer A."/>
            <person name="Jogler M."/>
            <person name="Vollmers J."/>
            <person name="Boedeker C."/>
            <person name="Bunk B."/>
            <person name="Rast P."/>
            <person name="Borchert D."/>
            <person name="Glockner I."/>
            <person name="Freese H.M."/>
            <person name="Klenk H.P."/>
            <person name="Overmann J."/>
            <person name="Kaster A.K."/>
            <person name="Rohde M."/>
            <person name="Wiegand S."/>
            <person name="Jogler C."/>
        </authorList>
    </citation>
    <scope>NUCLEOTIDE SEQUENCE [LARGE SCALE GENOMIC DNA]</scope>
    <source>
        <strain evidence="1 2">NH11</strain>
    </source>
</reference>